<dbReference type="RefSeq" id="WP_150076804.1">
    <property type="nucleotide sequence ID" value="NZ_VWOX01000006.1"/>
</dbReference>
<comment type="caution">
    <text evidence="1">The sequence shown here is derived from an EMBL/GenBank/DDBJ whole genome shotgun (WGS) entry which is preliminary data.</text>
</comment>
<organism evidence="1 2">
    <name type="scientific">Roseiconus nitratireducens</name>
    <dbReference type="NCBI Taxonomy" id="2605748"/>
    <lineage>
        <taxon>Bacteria</taxon>
        <taxon>Pseudomonadati</taxon>
        <taxon>Planctomycetota</taxon>
        <taxon>Planctomycetia</taxon>
        <taxon>Pirellulales</taxon>
        <taxon>Pirellulaceae</taxon>
        <taxon>Roseiconus</taxon>
    </lineage>
</organism>
<gene>
    <name evidence="1" type="ORF">FYK55_12715</name>
</gene>
<dbReference type="EMBL" id="VWOX01000006">
    <property type="protein sequence ID" value="KAA5543139.1"/>
    <property type="molecule type" value="Genomic_DNA"/>
</dbReference>
<sequence length="156" mass="17081">MSDHDECAHLGPYDQDHAVIFHDLGPGQYSFHVIELSELTLGFIQNPKMAIFKLPRHRCCLATVYTTDSMAHLCFEVKLLPESEAAATQQAPTATTSSSSSSNYCYHQGCEPYQIECPPGQVPACEVREVIVGDVTTQKTVMHCVTPNSSSSSSSR</sequence>
<dbReference type="AlphaFoldDB" id="A0A5M6DAU6"/>
<protein>
    <submittedName>
        <fullName evidence="1">Uncharacterized protein</fullName>
    </submittedName>
</protein>
<name>A0A5M6DAU6_9BACT</name>
<proteinExistence type="predicted"/>
<keyword evidence="2" id="KW-1185">Reference proteome</keyword>
<dbReference type="Proteomes" id="UP000324479">
    <property type="component" value="Unassembled WGS sequence"/>
</dbReference>
<evidence type="ECO:0000313" key="2">
    <source>
        <dbReference type="Proteomes" id="UP000324479"/>
    </source>
</evidence>
<reference evidence="1 2" key="1">
    <citation type="submission" date="2019-08" db="EMBL/GenBank/DDBJ databases">
        <authorList>
            <person name="Dhanesh K."/>
            <person name="Kumar G."/>
            <person name="Sasikala C."/>
            <person name="Venkata Ramana C."/>
        </authorList>
    </citation>
    <scope>NUCLEOTIDE SEQUENCE [LARGE SCALE GENOMIC DNA]</scope>
    <source>
        <strain evidence="1 2">JC645</strain>
    </source>
</reference>
<evidence type="ECO:0000313" key="1">
    <source>
        <dbReference type="EMBL" id="KAA5543139.1"/>
    </source>
</evidence>
<accession>A0A5M6DAU6</accession>